<keyword evidence="1" id="KW-0805">Transcription regulation</keyword>
<evidence type="ECO:0000259" key="5">
    <source>
        <dbReference type="PROSITE" id="PS50977"/>
    </source>
</evidence>
<keyword evidence="3" id="KW-0804">Transcription</keyword>
<name>A0A7K3M8W6_9ACTN</name>
<dbReference type="Proteomes" id="UP000460435">
    <property type="component" value="Unassembled WGS sequence"/>
</dbReference>
<dbReference type="PANTHER" id="PTHR30055">
    <property type="entry name" value="HTH-TYPE TRANSCRIPTIONAL REGULATOR RUTR"/>
    <property type="match status" value="1"/>
</dbReference>
<protein>
    <submittedName>
        <fullName evidence="6">TetR family transcriptional regulator</fullName>
    </submittedName>
</protein>
<dbReference type="EMBL" id="WLZY01000006">
    <property type="protein sequence ID" value="NDL58858.1"/>
    <property type="molecule type" value="Genomic_DNA"/>
</dbReference>
<reference evidence="6 7" key="1">
    <citation type="submission" date="2019-11" db="EMBL/GenBank/DDBJ databases">
        <authorList>
            <person name="Li X.-J."/>
            <person name="Feng X.-M."/>
        </authorList>
    </citation>
    <scope>NUCLEOTIDE SEQUENCE [LARGE SCALE GENOMIC DNA]</scope>
    <source>
        <strain evidence="6 7">XMNu-373</strain>
    </source>
</reference>
<feature type="domain" description="HTH tetR-type" evidence="5">
    <location>
        <begin position="15"/>
        <end position="73"/>
    </location>
</feature>
<dbReference type="Gene3D" id="1.10.357.10">
    <property type="entry name" value="Tetracycline Repressor, domain 2"/>
    <property type="match status" value="1"/>
</dbReference>
<proteinExistence type="predicted"/>
<evidence type="ECO:0000256" key="1">
    <source>
        <dbReference type="ARBA" id="ARBA00023015"/>
    </source>
</evidence>
<dbReference type="GO" id="GO:0000976">
    <property type="term" value="F:transcription cis-regulatory region binding"/>
    <property type="evidence" value="ECO:0007669"/>
    <property type="project" value="TreeGrafter"/>
</dbReference>
<evidence type="ECO:0000313" key="6">
    <source>
        <dbReference type="EMBL" id="NDL58858.1"/>
    </source>
</evidence>
<dbReference type="Pfam" id="PF00440">
    <property type="entry name" value="TetR_N"/>
    <property type="match status" value="1"/>
</dbReference>
<organism evidence="6 7">
    <name type="scientific">Phytoactinopolyspora mesophila</name>
    <dbReference type="NCBI Taxonomy" id="2650750"/>
    <lineage>
        <taxon>Bacteria</taxon>
        <taxon>Bacillati</taxon>
        <taxon>Actinomycetota</taxon>
        <taxon>Actinomycetes</taxon>
        <taxon>Jiangellales</taxon>
        <taxon>Jiangellaceae</taxon>
        <taxon>Phytoactinopolyspora</taxon>
    </lineage>
</organism>
<keyword evidence="2 4" id="KW-0238">DNA-binding</keyword>
<dbReference type="InterPro" id="IPR009057">
    <property type="entry name" value="Homeodomain-like_sf"/>
</dbReference>
<accession>A0A7K3M8W6</accession>
<dbReference type="InterPro" id="IPR036271">
    <property type="entry name" value="Tet_transcr_reg_TetR-rel_C_sf"/>
</dbReference>
<dbReference type="RefSeq" id="WP_162451573.1">
    <property type="nucleotide sequence ID" value="NZ_WLZY01000006.1"/>
</dbReference>
<sequence>MPSAEPRPRRRADAERSIARVVAAARTCLSQDPDATIDDIAKAAGVGRMTLYGHFPTRAALVEAALVEALRAGEETLSAVDLSGDPRDALARLLESSWSLVAESAALLQAAQGVLPAGRLRELHAAPAERVQQLIRRGQEEKVFRTDLPMSWLVSAVHHLLHAASEEESSGRLDGADVAYVVTASVQSLLNVPSSGVVPAVGAE</sequence>
<dbReference type="SUPFAM" id="SSF46689">
    <property type="entry name" value="Homeodomain-like"/>
    <property type="match status" value="1"/>
</dbReference>
<dbReference type="SUPFAM" id="SSF48498">
    <property type="entry name" value="Tetracyclin repressor-like, C-terminal domain"/>
    <property type="match status" value="1"/>
</dbReference>
<keyword evidence="7" id="KW-1185">Reference proteome</keyword>
<evidence type="ECO:0000256" key="2">
    <source>
        <dbReference type="ARBA" id="ARBA00023125"/>
    </source>
</evidence>
<gene>
    <name evidence="6" type="ORF">F7O44_17440</name>
</gene>
<dbReference type="PROSITE" id="PS50977">
    <property type="entry name" value="HTH_TETR_2"/>
    <property type="match status" value="1"/>
</dbReference>
<dbReference type="InterPro" id="IPR050109">
    <property type="entry name" value="HTH-type_TetR-like_transc_reg"/>
</dbReference>
<evidence type="ECO:0000313" key="7">
    <source>
        <dbReference type="Proteomes" id="UP000460435"/>
    </source>
</evidence>
<evidence type="ECO:0000256" key="4">
    <source>
        <dbReference type="PROSITE-ProRule" id="PRU00335"/>
    </source>
</evidence>
<feature type="DNA-binding region" description="H-T-H motif" evidence="4">
    <location>
        <begin position="36"/>
        <end position="55"/>
    </location>
</feature>
<dbReference type="InterPro" id="IPR001647">
    <property type="entry name" value="HTH_TetR"/>
</dbReference>
<dbReference type="GO" id="GO:0003700">
    <property type="term" value="F:DNA-binding transcription factor activity"/>
    <property type="evidence" value="ECO:0007669"/>
    <property type="project" value="TreeGrafter"/>
</dbReference>
<dbReference type="AlphaFoldDB" id="A0A7K3M8W6"/>
<comment type="caution">
    <text evidence="6">The sequence shown here is derived from an EMBL/GenBank/DDBJ whole genome shotgun (WGS) entry which is preliminary data.</text>
</comment>
<evidence type="ECO:0000256" key="3">
    <source>
        <dbReference type="ARBA" id="ARBA00023163"/>
    </source>
</evidence>
<dbReference type="PANTHER" id="PTHR30055:SF234">
    <property type="entry name" value="HTH-TYPE TRANSCRIPTIONAL REGULATOR BETI"/>
    <property type="match status" value="1"/>
</dbReference>